<reference evidence="1 2" key="1">
    <citation type="submission" date="2016-08" db="EMBL/GenBank/DDBJ databases">
        <title>Genome-based comparison of Moorella thermoacetic strains.</title>
        <authorList>
            <person name="Poehlein A."/>
            <person name="Bengelsdorf F.R."/>
            <person name="Esser C."/>
            <person name="Duerre P."/>
            <person name="Daniel R."/>
        </authorList>
    </citation>
    <scope>NUCLEOTIDE SEQUENCE [LARGE SCALE GENOMIC DNA]</scope>
    <source>
        <strain evidence="1 2">DSM 11768</strain>
    </source>
</reference>
<sequence length="69" mass="7535">MLLLLVAMLLKTSSGCSEEPVDVRRLDVCQPRGQEAVGVGAQKLVLMEIPWTGADIRGKIRDNNLRTAT</sequence>
<organism evidence="1 2">
    <name type="scientific">Neomoorella thermoacetica</name>
    <name type="common">Clostridium thermoaceticum</name>
    <dbReference type="NCBI Taxonomy" id="1525"/>
    <lineage>
        <taxon>Bacteria</taxon>
        <taxon>Bacillati</taxon>
        <taxon>Bacillota</taxon>
        <taxon>Clostridia</taxon>
        <taxon>Neomoorellales</taxon>
        <taxon>Neomoorellaceae</taxon>
        <taxon>Neomoorella</taxon>
    </lineage>
</organism>
<protein>
    <submittedName>
        <fullName evidence="1">Uncharacterized protein</fullName>
    </submittedName>
</protein>
<evidence type="ECO:0000313" key="1">
    <source>
        <dbReference type="EMBL" id="OIQ08639.1"/>
    </source>
</evidence>
<proteinExistence type="predicted"/>
<dbReference type="Proteomes" id="UP000182743">
    <property type="component" value="Unassembled WGS sequence"/>
</dbReference>
<comment type="caution">
    <text evidence="1">The sequence shown here is derived from an EMBL/GenBank/DDBJ whole genome shotgun (WGS) entry which is preliminary data.</text>
</comment>
<gene>
    <name evidence="1" type="ORF">MOOR_17870</name>
</gene>
<accession>A0A1J5JVN3</accession>
<name>A0A1J5JVN3_NEOTH</name>
<dbReference type="EMBL" id="MIHH01000009">
    <property type="protein sequence ID" value="OIQ08639.1"/>
    <property type="molecule type" value="Genomic_DNA"/>
</dbReference>
<dbReference type="AlphaFoldDB" id="A0A1J5JVN3"/>
<evidence type="ECO:0000313" key="2">
    <source>
        <dbReference type="Proteomes" id="UP000182743"/>
    </source>
</evidence>